<sequence length="214" mass="23230">MRVATTLSLIPAIMLVSCADADQQSANENGKTEATSSAKPMKSVVVKPISEEDSIDAGLAVGKIAPLSVLFQTADGEQSLKSLLTDGPAVLIFTRSVSWCPFCQTQLKSINTIQSELKTRGYQLYGISYDSPEEQERFSKNQMLDYMMLSDQKSAAIDAFGLRDPQYTEGRAVGVPYASVIIVDKHGKILSKSVSGDYKKRPTNDQILALVDAI</sequence>
<dbReference type="InterPro" id="IPR050455">
    <property type="entry name" value="Tpx_Peroxidase_subfamily"/>
</dbReference>
<dbReference type="PROSITE" id="PS51352">
    <property type="entry name" value="THIOREDOXIN_2"/>
    <property type="match status" value="1"/>
</dbReference>
<evidence type="ECO:0000313" key="3">
    <source>
        <dbReference type="EMBL" id="VAV90464.1"/>
    </source>
</evidence>
<evidence type="ECO:0000259" key="2">
    <source>
        <dbReference type="PROSITE" id="PS51352"/>
    </source>
</evidence>
<dbReference type="GO" id="GO:0016209">
    <property type="term" value="F:antioxidant activity"/>
    <property type="evidence" value="ECO:0007669"/>
    <property type="project" value="InterPro"/>
</dbReference>
<gene>
    <name evidence="3" type="ORF">MNBD_ALPHA04-466</name>
</gene>
<accession>A0A3B0RAZ2</accession>
<dbReference type="InterPro" id="IPR013766">
    <property type="entry name" value="Thioredoxin_domain"/>
</dbReference>
<keyword evidence="1" id="KW-0676">Redox-active center</keyword>
<proteinExistence type="predicted"/>
<dbReference type="EMBL" id="UOEF01000102">
    <property type="protein sequence ID" value="VAV90464.1"/>
    <property type="molecule type" value="Genomic_DNA"/>
</dbReference>
<name>A0A3B0RAZ2_9ZZZZ</name>
<dbReference type="InterPro" id="IPR000866">
    <property type="entry name" value="AhpC/TSA"/>
</dbReference>
<dbReference type="GO" id="GO:0016491">
    <property type="term" value="F:oxidoreductase activity"/>
    <property type="evidence" value="ECO:0007669"/>
    <property type="project" value="InterPro"/>
</dbReference>
<dbReference type="PROSITE" id="PS51257">
    <property type="entry name" value="PROKAR_LIPOPROTEIN"/>
    <property type="match status" value="1"/>
</dbReference>
<feature type="domain" description="Thioredoxin" evidence="2">
    <location>
        <begin position="59"/>
        <end position="214"/>
    </location>
</feature>
<evidence type="ECO:0000256" key="1">
    <source>
        <dbReference type="ARBA" id="ARBA00023284"/>
    </source>
</evidence>
<dbReference type="InterPro" id="IPR036249">
    <property type="entry name" value="Thioredoxin-like_sf"/>
</dbReference>
<organism evidence="3">
    <name type="scientific">hydrothermal vent metagenome</name>
    <dbReference type="NCBI Taxonomy" id="652676"/>
    <lineage>
        <taxon>unclassified sequences</taxon>
        <taxon>metagenomes</taxon>
        <taxon>ecological metagenomes</taxon>
    </lineage>
</organism>
<dbReference type="PANTHER" id="PTHR43110">
    <property type="entry name" value="THIOL PEROXIDASE"/>
    <property type="match status" value="1"/>
</dbReference>
<dbReference type="PANTHER" id="PTHR43110:SF1">
    <property type="entry name" value="THIOL PEROXIDASE"/>
    <property type="match status" value="1"/>
</dbReference>
<dbReference type="SUPFAM" id="SSF52833">
    <property type="entry name" value="Thioredoxin-like"/>
    <property type="match status" value="1"/>
</dbReference>
<reference evidence="3" key="1">
    <citation type="submission" date="2018-06" db="EMBL/GenBank/DDBJ databases">
        <authorList>
            <person name="Zhirakovskaya E."/>
        </authorList>
    </citation>
    <scope>NUCLEOTIDE SEQUENCE</scope>
</reference>
<dbReference type="AlphaFoldDB" id="A0A3B0RAZ2"/>
<dbReference type="Pfam" id="PF00578">
    <property type="entry name" value="AhpC-TSA"/>
    <property type="match status" value="1"/>
</dbReference>
<dbReference type="Gene3D" id="3.40.30.10">
    <property type="entry name" value="Glutaredoxin"/>
    <property type="match status" value="1"/>
</dbReference>
<protein>
    <recommendedName>
        <fullName evidence="2">Thioredoxin domain-containing protein</fullName>
    </recommendedName>
</protein>